<keyword evidence="4" id="KW-1133">Transmembrane helix</keyword>
<keyword evidence="1" id="KW-0813">Transport</keyword>
<name>A0ABP1GCK7_9CHLO</name>
<keyword evidence="7" id="KW-1185">Reference proteome</keyword>
<dbReference type="EMBL" id="CAXHTA020000019">
    <property type="protein sequence ID" value="CAL5229020.1"/>
    <property type="molecule type" value="Genomic_DNA"/>
</dbReference>
<dbReference type="PROSITE" id="PS50192">
    <property type="entry name" value="T_SNARE"/>
    <property type="match status" value="1"/>
</dbReference>
<feature type="region of interest" description="Disordered" evidence="3">
    <location>
        <begin position="1"/>
        <end position="27"/>
    </location>
</feature>
<evidence type="ECO:0000256" key="4">
    <source>
        <dbReference type="SAM" id="Phobius"/>
    </source>
</evidence>
<protein>
    <submittedName>
        <fullName evidence="6">G12266 protein</fullName>
    </submittedName>
</protein>
<proteinExistence type="predicted"/>
<evidence type="ECO:0000313" key="6">
    <source>
        <dbReference type="EMBL" id="CAL5229020.1"/>
    </source>
</evidence>
<accession>A0ABP1GCK7</accession>
<feature type="coiled-coil region" evidence="2">
    <location>
        <begin position="112"/>
        <end position="146"/>
    </location>
</feature>
<reference evidence="6 7" key="1">
    <citation type="submission" date="2024-06" db="EMBL/GenBank/DDBJ databases">
        <authorList>
            <person name="Kraege A."/>
            <person name="Thomma B."/>
        </authorList>
    </citation>
    <scope>NUCLEOTIDE SEQUENCE [LARGE SCALE GENOMIC DNA]</scope>
</reference>
<sequence length="177" mass="19851">MRQSIEGIPDGVHGARKRPLTDVEKGKAKMDIQIDAAQRDQRGDNDPNYWKHTDATKQFQQASCLTCKPACPDTGMIEDWELAKAKQDKALDSIEKGIGTMKDIGEAMGESLKQQDTVLDAVNDKVNEATQQLKTNNMKLKGLLNQMRTSRHFCLDVVLICILLGLAFYLVELFKKK</sequence>
<evidence type="ECO:0000256" key="3">
    <source>
        <dbReference type="SAM" id="MobiDB-lite"/>
    </source>
</evidence>
<evidence type="ECO:0000259" key="5">
    <source>
        <dbReference type="PROSITE" id="PS50192"/>
    </source>
</evidence>
<dbReference type="SMART" id="SM00397">
    <property type="entry name" value="t_SNARE"/>
    <property type="match status" value="1"/>
</dbReference>
<dbReference type="Gene3D" id="1.20.5.110">
    <property type="match status" value="1"/>
</dbReference>
<feature type="transmembrane region" description="Helical" evidence="4">
    <location>
        <begin position="153"/>
        <end position="171"/>
    </location>
</feature>
<gene>
    <name evidence="6" type="primary">g12266</name>
    <name evidence="6" type="ORF">VP750_LOCUS10926</name>
</gene>
<keyword evidence="4" id="KW-0472">Membrane</keyword>
<keyword evidence="2" id="KW-0175">Coiled coil</keyword>
<evidence type="ECO:0000313" key="7">
    <source>
        <dbReference type="Proteomes" id="UP001497392"/>
    </source>
</evidence>
<comment type="caution">
    <text evidence="6">The sequence shown here is derived from an EMBL/GenBank/DDBJ whole genome shotgun (WGS) entry which is preliminary data.</text>
</comment>
<evidence type="ECO:0000256" key="2">
    <source>
        <dbReference type="SAM" id="Coils"/>
    </source>
</evidence>
<keyword evidence="1" id="KW-0653">Protein transport</keyword>
<organism evidence="6 7">
    <name type="scientific">Coccomyxa viridis</name>
    <dbReference type="NCBI Taxonomy" id="1274662"/>
    <lineage>
        <taxon>Eukaryota</taxon>
        <taxon>Viridiplantae</taxon>
        <taxon>Chlorophyta</taxon>
        <taxon>core chlorophytes</taxon>
        <taxon>Trebouxiophyceae</taxon>
        <taxon>Trebouxiophyceae incertae sedis</taxon>
        <taxon>Coccomyxaceae</taxon>
        <taxon>Coccomyxa</taxon>
    </lineage>
</organism>
<dbReference type="SUPFAM" id="SSF58038">
    <property type="entry name" value="SNARE fusion complex"/>
    <property type="match status" value="1"/>
</dbReference>
<dbReference type="CDD" id="cd15841">
    <property type="entry name" value="SNARE_Qc"/>
    <property type="match status" value="1"/>
</dbReference>
<dbReference type="InterPro" id="IPR000727">
    <property type="entry name" value="T_SNARE_dom"/>
</dbReference>
<dbReference type="Proteomes" id="UP001497392">
    <property type="component" value="Unassembled WGS sequence"/>
</dbReference>
<keyword evidence="4" id="KW-0812">Transmembrane</keyword>
<feature type="domain" description="T-SNARE coiled-coil homology" evidence="5">
    <location>
        <begin position="81"/>
        <end position="143"/>
    </location>
</feature>
<evidence type="ECO:0000256" key="1">
    <source>
        <dbReference type="ARBA" id="ARBA00022927"/>
    </source>
</evidence>